<feature type="transmembrane region" description="Helical" evidence="5">
    <location>
        <begin position="154"/>
        <end position="171"/>
    </location>
</feature>
<organism evidence="7 8">
    <name type="scientific">Ohtaekwangia koreensis</name>
    <dbReference type="NCBI Taxonomy" id="688867"/>
    <lineage>
        <taxon>Bacteria</taxon>
        <taxon>Pseudomonadati</taxon>
        <taxon>Bacteroidota</taxon>
        <taxon>Cytophagia</taxon>
        <taxon>Cytophagales</taxon>
        <taxon>Fulvivirgaceae</taxon>
        <taxon>Ohtaekwangia</taxon>
    </lineage>
</organism>
<dbReference type="InterPro" id="IPR036271">
    <property type="entry name" value="Tet_transcr_reg_TetR-rel_C_sf"/>
</dbReference>
<accession>A0A1T5JR46</accession>
<dbReference type="STRING" id="688867.SAMN05660236_1385"/>
<dbReference type="Gene3D" id="1.10.357.10">
    <property type="entry name" value="Tetracycline Repressor, domain 2"/>
    <property type="match status" value="1"/>
</dbReference>
<keyword evidence="2 4" id="KW-0238">DNA-binding</keyword>
<dbReference type="PANTHER" id="PTHR43479">
    <property type="entry name" value="ACREF/ENVCD OPERON REPRESSOR-RELATED"/>
    <property type="match status" value="1"/>
</dbReference>
<dbReference type="SUPFAM" id="SSF46689">
    <property type="entry name" value="Homeodomain-like"/>
    <property type="match status" value="1"/>
</dbReference>
<evidence type="ECO:0000259" key="6">
    <source>
        <dbReference type="PROSITE" id="PS50977"/>
    </source>
</evidence>
<evidence type="ECO:0000256" key="2">
    <source>
        <dbReference type="ARBA" id="ARBA00023125"/>
    </source>
</evidence>
<evidence type="ECO:0000256" key="3">
    <source>
        <dbReference type="ARBA" id="ARBA00023163"/>
    </source>
</evidence>
<dbReference type="InterPro" id="IPR050624">
    <property type="entry name" value="HTH-type_Tx_Regulator"/>
</dbReference>
<reference evidence="7 8" key="1">
    <citation type="submission" date="2017-02" db="EMBL/GenBank/DDBJ databases">
        <authorList>
            <person name="Peterson S.W."/>
        </authorList>
    </citation>
    <scope>NUCLEOTIDE SEQUENCE [LARGE SCALE GENOMIC DNA]</scope>
    <source>
        <strain evidence="7 8">DSM 25262</strain>
    </source>
</reference>
<dbReference type="InterPro" id="IPR001647">
    <property type="entry name" value="HTH_TetR"/>
</dbReference>
<dbReference type="Pfam" id="PF13305">
    <property type="entry name" value="TetR_C_33"/>
    <property type="match status" value="1"/>
</dbReference>
<dbReference type="PRINTS" id="PR00455">
    <property type="entry name" value="HTHTETR"/>
</dbReference>
<evidence type="ECO:0000313" key="7">
    <source>
        <dbReference type="EMBL" id="SKC53814.1"/>
    </source>
</evidence>
<name>A0A1T5JR46_9BACT</name>
<keyword evidence="8" id="KW-1185">Reference proteome</keyword>
<evidence type="ECO:0000256" key="5">
    <source>
        <dbReference type="SAM" id="Phobius"/>
    </source>
</evidence>
<feature type="DNA-binding region" description="H-T-H motif" evidence="4">
    <location>
        <begin position="35"/>
        <end position="54"/>
    </location>
</feature>
<dbReference type="Proteomes" id="UP000190961">
    <property type="component" value="Unassembled WGS sequence"/>
</dbReference>
<dbReference type="PROSITE" id="PS50977">
    <property type="entry name" value="HTH_TETR_2"/>
    <property type="match status" value="1"/>
</dbReference>
<keyword evidence="5" id="KW-0812">Transmembrane</keyword>
<dbReference type="EMBL" id="FUZU01000001">
    <property type="protein sequence ID" value="SKC53814.1"/>
    <property type="molecule type" value="Genomic_DNA"/>
</dbReference>
<keyword evidence="3" id="KW-0804">Transcription</keyword>
<feature type="domain" description="HTH tetR-type" evidence="6">
    <location>
        <begin position="12"/>
        <end position="72"/>
    </location>
</feature>
<evidence type="ECO:0000313" key="8">
    <source>
        <dbReference type="Proteomes" id="UP000190961"/>
    </source>
</evidence>
<dbReference type="InterPro" id="IPR025996">
    <property type="entry name" value="MT1864/Rv1816-like_C"/>
</dbReference>
<dbReference type="Pfam" id="PF00440">
    <property type="entry name" value="TetR_N"/>
    <property type="match status" value="1"/>
</dbReference>
<keyword evidence="5" id="KW-0472">Membrane</keyword>
<protein>
    <submittedName>
        <fullName evidence="7">Transcriptional regulator, TetR family</fullName>
    </submittedName>
</protein>
<evidence type="ECO:0000256" key="1">
    <source>
        <dbReference type="ARBA" id="ARBA00023015"/>
    </source>
</evidence>
<dbReference type="PANTHER" id="PTHR43479:SF11">
    <property type="entry name" value="ACREF_ENVCD OPERON REPRESSOR-RELATED"/>
    <property type="match status" value="1"/>
</dbReference>
<dbReference type="AlphaFoldDB" id="A0A1T5JR46"/>
<keyword evidence="5" id="KW-1133">Transmembrane helix</keyword>
<sequence>MSIAERKNKEKEEMTKRILDGARSVFLKNGYERSSMRNIADEINYSPGTLYFYFKDKGEIFHKLYEEGFRLLLSKSRVLDNVEDPFERLKASGRNFIQFAIENRDYYNLMFLVEETAGYKEKGLNLAGEAIQHLKTTVDACQQQGRFKGMNADYLTFMILSALHGICALFCKDRTRNFKEHSTEELMTHGYQCFISILEKA</sequence>
<dbReference type="GO" id="GO:0003677">
    <property type="term" value="F:DNA binding"/>
    <property type="evidence" value="ECO:0007669"/>
    <property type="project" value="UniProtKB-UniRule"/>
</dbReference>
<proteinExistence type="predicted"/>
<keyword evidence="1" id="KW-0805">Transcription regulation</keyword>
<gene>
    <name evidence="7" type="ORF">SAMN05660236_1385</name>
</gene>
<evidence type="ECO:0000256" key="4">
    <source>
        <dbReference type="PROSITE-ProRule" id="PRU00335"/>
    </source>
</evidence>
<dbReference type="SUPFAM" id="SSF48498">
    <property type="entry name" value="Tetracyclin repressor-like, C-terminal domain"/>
    <property type="match status" value="1"/>
</dbReference>
<dbReference type="InterPro" id="IPR009057">
    <property type="entry name" value="Homeodomain-like_sf"/>
</dbReference>